<keyword evidence="3" id="KW-1185">Reference proteome</keyword>
<dbReference type="AlphaFoldDB" id="A0A084WS56"/>
<sequence length="213" mass="23523">MLLTDFEGESSARAGCLVGLVCTCAHPARPPADDGLLWLSSAAGHRKREEPTLFAMFRAKNNDGEQQHKQQTERTNTPVRAGGFHWFPVEKSTKQSPNENLLRSGAFVESAVGFSPGKRDISVPVVRKDLVNRRTSVTGVSTRGKSLPFVLALAQTLRLAWRVEPEVGKLILMLPAFGCLPGWRMAKADRRQPATKDDQIVVPTLLLMMMMIM</sequence>
<accession>A0A084WS56</accession>
<dbReference type="EMBL" id="ATLV01026329">
    <property type="status" value="NOT_ANNOTATED_CDS"/>
    <property type="molecule type" value="Genomic_DNA"/>
</dbReference>
<organism evidence="1">
    <name type="scientific">Anopheles sinensis</name>
    <name type="common">Mosquito</name>
    <dbReference type="NCBI Taxonomy" id="74873"/>
    <lineage>
        <taxon>Eukaryota</taxon>
        <taxon>Metazoa</taxon>
        <taxon>Ecdysozoa</taxon>
        <taxon>Arthropoda</taxon>
        <taxon>Hexapoda</taxon>
        <taxon>Insecta</taxon>
        <taxon>Pterygota</taxon>
        <taxon>Neoptera</taxon>
        <taxon>Endopterygota</taxon>
        <taxon>Diptera</taxon>
        <taxon>Nematocera</taxon>
        <taxon>Culicoidea</taxon>
        <taxon>Culicidae</taxon>
        <taxon>Anophelinae</taxon>
        <taxon>Anopheles</taxon>
    </lineage>
</organism>
<proteinExistence type="predicted"/>
<dbReference type="Proteomes" id="UP000030765">
    <property type="component" value="Unassembled WGS sequence"/>
</dbReference>
<dbReference type="EMBL" id="KE525409">
    <property type="protein sequence ID" value="KFB53050.1"/>
    <property type="molecule type" value="Genomic_DNA"/>
</dbReference>
<gene>
    <name evidence="1" type="ORF">ZHAS_00021351</name>
</gene>
<dbReference type="VEuPathDB" id="VectorBase:ASIC021351"/>
<evidence type="ECO:0000313" key="2">
    <source>
        <dbReference type="EnsemblMetazoa" id="ASIC021351-PA"/>
    </source>
</evidence>
<reference evidence="1 3" key="1">
    <citation type="journal article" date="2014" name="BMC Genomics">
        <title>Genome sequence of Anopheles sinensis provides insight into genetics basis of mosquito competence for malaria parasites.</title>
        <authorList>
            <person name="Zhou D."/>
            <person name="Zhang D."/>
            <person name="Ding G."/>
            <person name="Shi L."/>
            <person name="Hou Q."/>
            <person name="Ye Y."/>
            <person name="Xu Y."/>
            <person name="Zhou H."/>
            <person name="Xiong C."/>
            <person name="Li S."/>
            <person name="Yu J."/>
            <person name="Hong S."/>
            <person name="Yu X."/>
            <person name="Zou P."/>
            <person name="Chen C."/>
            <person name="Chang X."/>
            <person name="Wang W."/>
            <person name="Lv Y."/>
            <person name="Sun Y."/>
            <person name="Ma L."/>
            <person name="Shen B."/>
            <person name="Zhu C."/>
        </authorList>
    </citation>
    <scope>NUCLEOTIDE SEQUENCE [LARGE SCALE GENOMIC DNA]</scope>
</reference>
<evidence type="ECO:0000313" key="1">
    <source>
        <dbReference type="EMBL" id="KFB53050.1"/>
    </source>
</evidence>
<protein>
    <submittedName>
        <fullName evidence="1 2">Uncharacterized protein</fullName>
    </submittedName>
</protein>
<evidence type="ECO:0000313" key="3">
    <source>
        <dbReference type="Proteomes" id="UP000030765"/>
    </source>
</evidence>
<reference evidence="2" key="2">
    <citation type="submission" date="2020-05" db="UniProtKB">
        <authorList>
            <consortium name="EnsemblMetazoa"/>
        </authorList>
    </citation>
    <scope>IDENTIFICATION</scope>
</reference>
<name>A0A084WS56_ANOSI</name>
<dbReference type="EnsemblMetazoa" id="ASIC021351-RA">
    <property type="protein sequence ID" value="ASIC021351-PA"/>
    <property type="gene ID" value="ASIC021351"/>
</dbReference>